<keyword evidence="3" id="KW-1185">Reference proteome</keyword>
<organism evidence="2 3">
    <name type="scientific">Halobacterium jilantaiense</name>
    <dbReference type="NCBI Taxonomy" id="355548"/>
    <lineage>
        <taxon>Archaea</taxon>
        <taxon>Methanobacteriati</taxon>
        <taxon>Methanobacteriota</taxon>
        <taxon>Stenosarchaea group</taxon>
        <taxon>Halobacteria</taxon>
        <taxon>Halobacteriales</taxon>
        <taxon>Halobacteriaceae</taxon>
        <taxon>Halobacterium</taxon>
    </lineage>
</organism>
<proteinExistence type="predicted"/>
<feature type="region of interest" description="Disordered" evidence="1">
    <location>
        <begin position="1"/>
        <end position="20"/>
    </location>
</feature>
<dbReference type="RefSeq" id="WP_177170809.1">
    <property type="nucleotide sequence ID" value="NZ_FOJA01000001.1"/>
</dbReference>
<accession>A0A1I0PPW6</accession>
<reference evidence="2 3" key="1">
    <citation type="submission" date="2016-10" db="EMBL/GenBank/DDBJ databases">
        <authorList>
            <person name="de Groot N.N."/>
        </authorList>
    </citation>
    <scope>NUCLEOTIDE SEQUENCE [LARGE SCALE GENOMIC DNA]</scope>
    <source>
        <strain evidence="2 3">CGMCC 1.5337</strain>
    </source>
</reference>
<dbReference type="EMBL" id="FOJA01000001">
    <property type="protein sequence ID" value="SEW16402.1"/>
    <property type="molecule type" value="Genomic_DNA"/>
</dbReference>
<dbReference type="Proteomes" id="UP000198518">
    <property type="component" value="Unassembled WGS sequence"/>
</dbReference>
<name>A0A1I0PPW6_9EURY</name>
<evidence type="ECO:0000313" key="3">
    <source>
        <dbReference type="Proteomes" id="UP000198518"/>
    </source>
</evidence>
<evidence type="ECO:0000313" key="2">
    <source>
        <dbReference type="EMBL" id="SEW16402.1"/>
    </source>
</evidence>
<dbReference type="AlphaFoldDB" id="A0A1I0PPW6"/>
<dbReference type="STRING" id="355548.SAMN04487945_1854"/>
<dbReference type="OrthoDB" id="225433at2157"/>
<protein>
    <submittedName>
        <fullName evidence="2">Uncharacterized protein</fullName>
    </submittedName>
</protein>
<gene>
    <name evidence="2" type="ORF">SAMN04487945_1854</name>
</gene>
<evidence type="ECO:0000256" key="1">
    <source>
        <dbReference type="SAM" id="MobiDB-lite"/>
    </source>
</evidence>
<sequence>MSFGDGSRGRINGDGGRADESLGWRLARPLSRVVARLQRHTREWPGRYVDQQAELYEK</sequence>